<evidence type="ECO:0000313" key="3">
    <source>
        <dbReference type="Proteomes" id="UP000647133"/>
    </source>
</evidence>
<dbReference type="InterPro" id="IPR025992">
    <property type="entry name" value="Haem-bd"/>
</dbReference>
<comment type="caution">
    <text evidence="2">The sequence shown here is derived from an EMBL/GenBank/DDBJ whole genome shotgun (WGS) entry which is preliminary data.</text>
</comment>
<evidence type="ECO:0000259" key="1">
    <source>
        <dbReference type="Pfam" id="PF14376"/>
    </source>
</evidence>
<sequence>MVEVIEEGEMPLESYSFMGMHSEANLTETENQH</sequence>
<dbReference type="Pfam" id="PF14376">
    <property type="entry name" value="Haem_bd"/>
    <property type="match status" value="1"/>
</dbReference>
<dbReference type="EMBL" id="JACYTQ010000004">
    <property type="protein sequence ID" value="MBD8489689.1"/>
    <property type="molecule type" value="Genomic_DNA"/>
</dbReference>
<feature type="domain" description="Haem-binding" evidence="1">
    <location>
        <begin position="1"/>
        <end position="32"/>
    </location>
</feature>
<gene>
    <name evidence="2" type="ORF">IFO69_13110</name>
</gene>
<dbReference type="Proteomes" id="UP000647133">
    <property type="component" value="Unassembled WGS sequence"/>
</dbReference>
<proteinExistence type="predicted"/>
<reference evidence="2 3" key="1">
    <citation type="submission" date="2020-09" db="EMBL/GenBank/DDBJ databases">
        <title>Echinicola sp. CAU 1574 isolated from sand of Sido Beach.</title>
        <authorList>
            <person name="Kim W."/>
        </authorList>
    </citation>
    <scope>NUCLEOTIDE SEQUENCE [LARGE SCALE GENOMIC DNA]</scope>
    <source>
        <strain evidence="2 3">CAU 1574</strain>
    </source>
</reference>
<accession>A0ABR9ALK3</accession>
<protein>
    <submittedName>
        <fullName evidence="2">Heme-binding domain-containing protein</fullName>
    </submittedName>
</protein>
<keyword evidence="3" id="KW-1185">Reference proteome</keyword>
<organism evidence="2 3">
    <name type="scientific">Echinicola arenosa</name>
    <dbReference type="NCBI Taxonomy" id="2774144"/>
    <lineage>
        <taxon>Bacteria</taxon>
        <taxon>Pseudomonadati</taxon>
        <taxon>Bacteroidota</taxon>
        <taxon>Cytophagia</taxon>
        <taxon>Cytophagales</taxon>
        <taxon>Cyclobacteriaceae</taxon>
        <taxon>Echinicola</taxon>
    </lineage>
</organism>
<evidence type="ECO:0000313" key="2">
    <source>
        <dbReference type="EMBL" id="MBD8489689.1"/>
    </source>
</evidence>
<name>A0ABR9ALK3_9BACT</name>